<evidence type="ECO:0000313" key="4">
    <source>
        <dbReference type="Proteomes" id="UP001370348"/>
    </source>
</evidence>
<keyword evidence="4" id="KW-1185">Reference proteome</keyword>
<protein>
    <submittedName>
        <fullName evidence="3">Uncharacterized protein</fullName>
    </submittedName>
</protein>
<proteinExistence type="predicted"/>
<feature type="region of interest" description="Disordered" evidence="1">
    <location>
        <begin position="32"/>
        <end position="59"/>
    </location>
</feature>
<gene>
    <name evidence="3" type="ORF">LZC94_38045</name>
</gene>
<reference evidence="3 4" key="1">
    <citation type="submission" date="2021-12" db="EMBL/GenBank/DDBJ databases">
        <title>Discovery of the Pendulisporaceae a myxobacterial family with distinct sporulation behavior and unique specialized metabolism.</title>
        <authorList>
            <person name="Garcia R."/>
            <person name="Popoff A."/>
            <person name="Bader C.D."/>
            <person name="Loehr J."/>
            <person name="Walesch S."/>
            <person name="Walt C."/>
            <person name="Boldt J."/>
            <person name="Bunk B."/>
            <person name="Haeckl F.J.F.P.J."/>
            <person name="Gunesch A.P."/>
            <person name="Birkelbach J."/>
            <person name="Nuebel U."/>
            <person name="Pietschmann T."/>
            <person name="Bach T."/>
            <person name="Mueller R."/>
        </authorList>
    </citation>
    <scope>NUCLEOTIDE SEQUENCE [LARGE SCALE GENOMIC DNA]</scope>
    <source>
        <strain evidence="3 4">MSr11954</strain>
    </source>
</reference>
<dbReference type="Gene3D" id="2.120.10.30">
    <property type="entry name" value="TolB, C-terminal domain"/>
    <property type="match status" value="1"/>
</dbReference>
<keyword evidence="2" id="KW-0732">Signal</keyword>
<organism evidence="3 4">
    <name type="scientific">Pendulispora albinea</name>
    <dbReference type="NCBI Taxonomy" id="2741071"/>
    <lineage>
        <taxon>Bacteria</taxon>
        <taxon>Pseudomonadati</taxon>
        <taxon>Myxococcota</taxon>
        <taxon>Myxococcia</taxon>
        <taxon>Myxococcales</taxon>
        <taxon>Sorangiineae</taxon>
        <taxon>Pendulisporaceae</taxon>
        <taxon>Pendulispora</taxon>
    </lineage>
</organism>
<sequence length="394" mass="40090">MRYRNLFLGFLTANAATFLSFYGCELKSGGTGGGGPDPGSDGGIDGSKTDSGPGGKCPGKNIQTDPDNCGDCDHSCGGAGATCTAGKCDPVRFAPVSVAALPYSTDLALDQGGAVVTNGLDVGGVYYVPFDGAGRIDTIAAPQIGPKGPSSDGTRVCWGLGNNTLPCSLRDGGSLVLATDTVGSPRSTAIVGADAYWITNVASDLRRFPLDGSTNKATIVATSQGGLSGGRSLVLDGTRFVWIARDAKLIAAATLDGTLPVAATTVARVPLVYPNAVAVGSNAYYVVAEDNSGELGGLYRAPKDGTGGDATALVRQSLVEPAIAIDAKYVYYTDRNGGTIYRFPLDATLPDGGTPSPEPIAKGQGSPTSIGVTDKFVYWLNVSGPLTGLMRVAK</sequence>
<evidence type="ECO:0000256" key="2">
    <source>
        <dbReference type="SAM" id="SignalP"/>
    </source>
</evidence>
<feature type="signal peptide" evidence="2">
    <location>
        <begin position="1"/>
        <end position="15"/>
    </location>
</feature>
<evidence type="ECO:0000313" key="3">
    <source>
        <dbReference type="EMBL" id="WXB13625.1"/>
    </source>
</evidence>
<feature type="compositionally biased region" description="Gly residues" evidence="1">
    <location>
        <begin position="32"/>
        <end position="45"/>
    </location>
</feature>
<name>A0ABZ2LSA9_9BACT</name>
<dbReference type="PROSITE" id="PS51257">
    <property type="entry name" value="PROKAR_LIPOPROTEIN"/>
    <property type="match status" value="1"/>
</dbReference>
<dbReference type="RefSeq" id="WP_394823238.1">
    <property type="nucleotide sequence ID" value="NZ_CP089984.1"/>
</dbReference>
<dbReference type="InterPro" id="IPR011042">
    <property type="entry name" value="6-blade_b-propeller_TolB-like"/>
</dbReference>
<evidence type="ECO:0000256" key="1">
    <source>
        <dbReference type="SAM" id="MobiDB-lite"/>
    </source>
</evidence>
<accession>A0ABZ2LSA9</accession>
<dbReference type="SUPFAM" id="SSF63825">
    <property type="entry name" value="YWTD domain"/>
    <property type="match status" value="1"/>
</dbReference>
<dbReference type="Proteomes" id="UP001370348">
    <property type="component" value="Chromosome"/>
</dbReference>
<feature type="chain" id="PRO_5047511264" evidence="2">
    <location>
        <begin position="16"/>
        <end position="394"/>
    </location>
</feature>
<dbReference type="EMBL" id="CP089984">
    <property type="protein sequence ID" value="WXB13625.1"/>
    <property type="molecule type" value="Genomic_DNA"/>
</dbReference>